<proteinExistence type="predicted"/>
<keyword evidence="3" id="KW-1185">Reference proteome</keyword>
<feature type="compositionally biased region" description="Low complexity" evidence="1">
    <location>
        <begin position="32"/>
        <end position="45"/>
    </location>
</feature>
<evidence type="ECO:0000313" key="3">
    <source>
        <dbReference type="Proteomes" id="UP000249218"/>
    </source>
</evidence>
<accession>A0A2W1BIK6</accession>
<organism evidence="2 3">
    <name type="scientific">Helicoverpa armigera</name>
    <name type="common">Cotton bollworm</name>
    <name type="synonym">Heliothis armigera</name>
    <dbReference type="NCBI Taxonomy" id="29058"/>
    <lineage>
        <taxon>Eukaryota</taxon>
        <taxon>Metazoa</taxon>
        <taxon>Ecdysozoa</taxon>
        <taxon>Arthropoda</taxon>
        <taxon>Hexapoda</taxon>
        <taxon>Insecta</taxon>
        <taxon>Pterygota</taxon>
        <taxon>Neoptera</taxon>
        <taxon>Endopterygota</taxon>
        <taxon>Lepidoptera</taxon>
        <taxon>Glossata</taxon>
        <taxon>Ditrysia</taxon>
        <taxon>Noctuoidea</taxon>
        <taxon>Noctuidae</taxon>
        <taxon>Heliothinae</taxon>
        <taxon>Helicoverpa</taxon>
    </lineage>
</organism>
<dbReference type="Proteomes" id="UP000249218">
    <property type="component" value="Unassembled WGS sequence"/>
</dbReference>
<dbReference type="EMBL" id="KZ150021">
    <property type="protein sequence ID" value="PZC74892.1"/>
    <property type="molecule type" value="Genomic_DNA"/>
</dbReference>
<gene>
    <name evidence="2" type="primary">HaOG207055</name>
    <name evidence="2" type="ORF">B5X24_HaOG207055</name>
</gene>
<sequence length="72" mass="7427">MTSKHPKGLQPLERPLDDADGDGNRRLTEVSARATAARAPALSTHGGRGRWGHGGIGGNGATWGTVIAPKDT</sequence>
<protein>
    <submittedName>
        <fullName evidence="2">Uncharacterized protein</fullName>
    </submittedName>
</protein>
<feature type="compositionally biased region" description="Gly residues" evidence="1">
    <location>
        <begin position="52"/>
        <end position="61"/>
    </location>
</feature>
<feature type="region of interest" description="Disordered" evidence="1">
    <location>
        <begin position="1"/>
        <end position="72"/>
    </location>
</feature>
<dbReference type="AlphaFoldDB" id="A0A2W1BIK6"/>
<evidence type="ECO:0000256" key="1">
    <source>
        <dbReference type="SAM" id="MobiDB-lite"/>
    </source>
</evidence>
<evidence type="ECO:0000313" key="2">
    <source>
        <dbReference type="EMBL" id="PZC74892.1"/>
    </source>
</evidence>
<feature type="compositionally biased region" description="Basic and acidic residues" evidence="1">
    <location>
        <begin position="14"/>
        <end position="28"/>
    </location>
</feature>
<reference evidence="2 3" key="1">
    <citation type="journal article" date="2017" name="BMC Biol.">
        <title>Genomic innovations, transcriptional plasticity and gene loss underlying the evolution and divergence of two highly polyphagous and invasive Helicoverpa pest species.</title>
        <authorList>
            <person name="Pearce S.L."/>
            <person name="Clarke D.F."/>
            <person name="East P.D."/>
            <person name="Elfekih S."/>
            <person name="Gordon K.H."/>
            <person name="Jermiin L.S."/>
            <person name="McGaughran A."/>
            <person name="Oakeshott J.G."/>
            <person name="Papanikolaou A."/>
            <person name="Perera O.P."/>
            <person name="Rane R.V."/>
            <person name="Richards S."/>
            <person name="Tay W.T."/>
            <person name="Walsh T.K."/>
            <person name="Anderson A."/>
            <person name="Anderson C.J."/>
            <person name="Asgari S."/>
            <person name="Board P.G."/>
            <person name="Bretschneider A."/>
            <person name="Campbell P.M."/>
            <person name="Chertemps T."/>
            <person name="Christeller J.T."/>
            <person name="Coppin C.W."/>
            <person name="Downes S.J."/>
            <person name="Duan G."/>
            <person name="Farnsworth C.A."/>
            <person name="Good R.T."/>
            <person name="Han L.B."/>
            <person name="Han Y.C."/>
            <person name="Hatje K."/>
            <person name="Horne I."/>
            <person name="Huang Y.P."/>
            <person name="Hughes D.S."/>
            <person name="Jacquin-Joly E."/>
            <person name="James W."/>
            <person name="Jhangiani S."/>
            <person name="Kollmar M."/>
            <person name="Kuwar S.S."/>
            <person name="Li S."/>
            <person name="Liu N.Y."/>
            <person name="Maibeche M.T."/>
            <person name="Miller J.R."/>
            <person name="Montagne N."/>
            <person name="Perry T."/>
            <person name="Qu J."/>
            <person name="Song S.V."/>
            <person name="Sutton G.G."/>
            <person name="Vogel H."/>
            <person name="Walenz B.P."/>
            <person name="Xu W."/>
            <person name="Zhang H.J."/>
            <person name="Zou Z."/>
            <person name="Batterham P."/>
            <person name="Edwards O.R."/>
            <person name="Feyereisen R."/>
            <person name="Gibbs R.A."/>
            <person name="Heckel D.G."/>
            <person name="McGrath A."/>
            <person name="Robin C."/>
            <person name="Scherer S.E."/>
            <person name="Worley K.C."/>
            <person name="Wu Y.D."/>
        </authorList>
    </citation>
    <scope>NUCLEOTIDE SEQUENCE [LARGE SCALE GENOMIC DNA]</scope>
    <source>
        <strain evidence="2">Harm_GR_Male_#8</strain>
        <tissue evidence="2">Whole organism</tissue>
    </source>
</reference>
<name>A0A2W1BIK6_HELAM</name>